<dbReference type="SUPFAM" id="SSF46458">
    <property type="entry name" value="Globin-like"/>
    <property type="match status" value="1"/>
</dbReference>
<keyword evidence="4" id="KW-0408">Iron</keyword>
<dbReference type="AlphaFoldDB" id="A0A4P9XSP6"/>
<evidence type="ECO:0000256" key="3">
    <source>
        <dbReference type="ARBA" id="ARBA00022723"/>
    </source>
</evidence>
<feature type="non-terminal residue" evidence="5">
    <location>
        <position position="86"/>
    </location>
</feature>
<evidence type="ECO:0000313" key="6">
    <source>
        <dbReference type="Proteomes" id="UP000271241"/>
    </source>
</evidence>
<name>A0A4P9XSP6_9FUNG</name>
<keyword evidence="1" id="KW-0813">Transport</keyword>
<sequence length="86" mass="9947">MTPLLDDDTVLRIANDFFEHNITDPATQEYYMGVDAVRLRRMFRQFVVSALGGVGYDREAMRRAHSKRNITDDLFDVVIGHLRDAM</sequence>
<keyword evidence="6" id="KW-1185">Reference proteome</keyword>
<dbReference type="Pfam" id="PF01152">
    <property type="entry name" value="Bac_globin"/>
    <property type="match status" value="1"/>
</dbReference>
<dbReference type="GO" id="GO:0019825">
    <property type="term" value="F:oxygen binding"/>
    <property type="evidence" value="ECO:0007669"/>
    <property type="project" value="InterPro"/>
</dbReference>
<dbReference type="GO" id="GO:0020037">
    <property type="term" value="F:heme binding"/>
    <property type="evidence" value="ECO:0007669"/>
    <property type="project" value="InterPro"/>
</dbReference>
<dbReference type="InterPro" id="IPR001486">
    <property type="entry name" value="Hemoglobin_trunc"/>
</dbReference>
<keyword evidence="3" id="KW-0479">Metal-binding</keyword>
<evidence type="ECO:0000313" key="5">
    <source>
        <dbReference type="EMBL" id="RKP08521.1"/>
    </source>
</evidence>
<dbReference type="InterPro" id="IPR009050">
    <property type="entry name" value="Globin-like_sf"/>
</dbReference>
<dbReference type="GO" id="GO:0046872">
    <property type="term" value="F:metal ion binding"/>
    <property type="evidence" value="ECO:0007669"/>
    <property type="project" value="UniProtKB-KW"/>
</dbReference>
<evidence type="ECO:0000256" key="4">
    <source>
        <dbReference type="ARBA" id="ARBA00023004"/>
    </source>
</evidence>
<dbReference type="InterPro" id="IPR012292">
    <property type="entry name" value="Globin/Proto"/>
</dbReference>
<dbReference type="EMBL" id="KZ992594">
    <property type="protein sequence ID" value="RKP08521.1"/>
    <property type="molecule type" value="Genomic_DNA"/>
</dbReference>
<dbReference type="Proteomes" id="UP000271241">
    <property type="component" value="Unassembled WGS sequence"/>
</dbReference>
<evidence type="ECO:0000256" key="1">
    <source>
        <dbReference type="ARBA" id="ARBA00022448"/>
    </source>
</evidence>
<protein>
    <submittedName>
        <fullName evidence="5">Uncharacterized protein</fullName>
    </submittedName>
</protein>
<evidence type="ECO:0000256" key="2">
    <source>
        <dbReference type="ARBA" id="ARBA00022617"/>
    </source>
</evidence>
<accession>A0A4P9XSP6</accession>
<dbReference type="OrthoDB" id="5548738at2759"/>
<gene>
    <name evidence="5" type="ORF">THASP1DRAFT_15563</name>
</gene>
<proteinExistence type="predicted"/>
<organism evidence="5 6">
    <name type="scientific">Thamnocephalis sphaerospora</name>
    <dbReference type="NCBI Taxonomy" id="78915"/>
    <lineage>
        <taxon>Eukaryota</taxon>
        <taxon>Fungi</taxon>
        <taxon>Fungi incertae sedis</taxon>
        <taxon>Zoopagomycota</taxon>
        <taxon>Zoopagomycotina</taxon>
        <taxon>Zoopagomycetes</taxon>
        <taxon>Zoopagales</taxon>
        <taxon>Sigmoideomycetaceae</taxon>
        <taxon>Thamnocephalis</taxon>
    </lineage>
</organism>
<reference evidence="6" key="1">
    <citation type="journal article" date="2018" name="Nat. Microbiol.">
        <title>Leveraging single-cell genomics to expand the fungal tree of life.</title>
        <authorList>
            <person name="Ahrendt S.R."/>
            <person name="Quandt C.A."/>
            <person name="Ciobanu D."/>
            <person name="Clum A."/>
            <person name="Salamov A."/>
            <person name="Andreopoulos B."/>
            <person name="Cheng J.F."/>
            <person name="Woyke T."/>
            <person name="Pelin A."/>
            <person name="Henrissat B."/>
            <person name="Reynolds N.K."/>
            <person name="Benny G.L."/>
            <person name="Smith M.E."/>
            <person name="James T.Y."/>
            <person name="Grigoriev I.V."/>
        </authorList>
    </citation>
    <scope>NUCLEOTIDE SEQUENCE [LARGE SCALE GENOMIC DNA]</scope>
    <source>
        <strain evidence="6">RSA 1356</strain>
    </source>
</reference>
<keyword evidence="2" id="KW-0349">Heme</keyword>
<dbReference type="Gene3D" id="1.10.490.10">
    <property type="entry name" value="Globins"/>
    <property type="match status" value="1"/>
</dbReference>